<keyword evidence="5" id="KW-1185">Reference proteome</keyword>
<dbReference type="SUPFAM" id="SSF50939">
    <property type="entry name" value="Sialidases"/>
    <property type="match status" value="1"/>
</dbReference>
<feature type="chain" id="PRO_5022831974" evidence="2">
    <location>
        <begin position="27"/>
        <end position="1005"/>
    </location>
</feature>
<dbReference type="PANTHER" id="PTHR43752">
    <property type="entry name" value="BNR/ASP-BOX REPEAT FAMILY PROTEIN"/>
    <property type="match status" value="1"/>
</dbReference>
<dbReference type="InterPro" id="IPR013517">
    <property type="entry name" value="FG-GAP"/>
</dbReference>
<keyword evidence="1 2" id="KW-0732">Signal</keyword>
<dbReference type="OrthoDB" id="41724at2"/>
<protein>
    <submittedName>
        <fullName evidence="4">FG-GAP repeat protein</fullName>
    </submittedName>
</protein>
<evidence type="ECO:0000256" key="1">
    <source>
        <dbReference type="ARBA" id="ARBA00022729"/>
    </source>
</evidence>
<reference evidence="4 5" key="1">
    <citation type="submission" date="2019-02" db="EMBL/GenBank/DDBJ databases">
        <title>Deep-cultivation of Planctomycetes and their phenomic and genomic characterization uncovers novel biology.</title>
        <authorList>
            <person name="Wiegand S."/>
            <person name="Jogler M."/>
            <person name="Boedeker C."/>
            <person name="Pinto D."/>
            <person name="Vollmers J."/>
            <person name="Rivas-Marin E."/>
            <person name="Kohn T."/>
            <person name="Peeters S.H."/>
            <person name="Heuer A."/>
            <person name="Rast P."/>
            <person name="Oberbeckmann S."/>
            <person name="Bunk B."/>
            <person name="Jeske O."/>
            <person name="Meyerdierks A."/>
            <person name="Storesund J.E."/>
            <person name="Kallscheuer N."/>
            <person name="Luecker S."/>
            <person name="Lage O.M."/>
            <person name="Pohl T."/>
            <person name="Merkel B.J."/>
            <person name="Hornburger P."/>
            <person name="Mueller R.-W."/>
            <person name="Bruemmer F."/>
            <person name="Labrenz M."/>
            <person name="Spormann A.M."/>
            <person name="Op Den Camp H."/>
            <person name="Overmann J."/>
            <person name="Amann R."/>
            <person name="Jetten M.S.M."/>
            <person name="Mascher T."/>
            <person name="Medema M.H."/>
            <person name="Devos D.P."/>
            <person name="Kaster A.-K."/>
            <person name="Ovreas L."/>
            <person name="Rohde M."/>
            <person name="Galperin M.Y."/>
            <person name="Jogler C."/>
        </authorList>
    </citation>
    <scope>NUCLEOTIDE SEQUENCE [LARGE SCALE GENOMIC DNA]</scope>
    <source>
        <strain evidence="4 5">CA85</strain>
    </source>
</reference>
<evidence type="ECO:0000256" key="2">
    <source>
        <dbReference type="SAM" id="SignalP"/>
    </source>
</evidence>
<dbReference type="InterPro" id="IPR028994">
    <property type="entry name" value="Integrin_alpha_N"/>
</dbReference>
<evidence type="ECO:0000313" key="5">
    <source>
        <dbReference type="Proteomes" id="UP000318053"/>
    </source>
</evidence>
<dbReference type="CDD" id="cd15482">
    <property type="entry name" value="Sialidase_non-viral"/>
    <property type="match status" value="1"/>
</dbReference>
<dbReference type="Gene3D" id="2.120.10.10">
    <property type="match status" value="1"/>
</dbReference>
<name>A0A5C5XRH3_9BACT</name>
<dbReference type="EMBL" id="SJPK01000007">
    <property type="protein sequence ID" value="TWT65229.1"/>
    <property type="molecule type" value="Genomic_DNA"/>
</dbReference>
<dbReference type="Proteomes" id="UP000318053">
    <property type="component" value="Unassembled WGS sequence"/>
</dbReference>
<feature type="domain" description="Sialidase" evidence="3">
    <location>
        <begin position="698"/>
        <end position="976"/>
    </location>
</feature>
<dbReference type="AlphaFoldDB" id="A0A5C5XRH3"/>
<proteinExistence type="predicted"/>
<dbReference type="SUPFAM" id="SSF69318">
    <property type="entry name" value="Integrin alpha N-terminal domain"/>
    <property type="match status" value="2"/>
</dbReference>
<dbReference type="Gene3D" id="2.130.10.130">
    <property type="entry name" value="Integrin alpha, N-terminal"/>
    <property type="match status" value="2"/>
</dbReference>
<evidence type="ECO:0000259" key="3">
    <source>
        <dbReference type="Pfam" id="PF13088"/>
    </source>
</evidence>
<dbReference type="InterPro" id="IPR036278">
    <property type="entry name" value="Sialidase_sf"/>
</dbReference>
<sequence precursor="true">MRSSIRIPYATLTCLAAFVCAASVMADESDFKLTPLEYNHPGLEVDLGVGLWAYPLPLDYDGDGDMDLLVGCPDKPSQGTYFFENPSQDPNEKFPVFLPGVRIGNGYHYMMLSQINGESVVLRSDHEYRRDQQSGKFDFKKSNKIPAPTNPKSLVNGHTRANMWRYVDFDGDGDHDIAVGLGDWNDLAWDHAYDNAGNWRNGPLHGYVYIITNEGSDAEPKYSDKPYRLRAGGGEVDVYGWPSPNFADFDGDGDLDLLCGEFLDGFTYFQNSGTRENPQYAAGVKLLQRSGDPLVMDLQMITPTAVDWDADGDMDLIVGDEDGRVALVENSGQLVDGVPQFESPVYFRQQADTLKFGALATPFAYDWDRDGDEDILCGNTAGSIGFFENLGEGENGKPKWNAPKLLEVKTADGTKPFRVMAGPSGSIQGPCEAKWGYTTLSVADWDGDGDGDIVYNSILGRVGLLLNEDGVMREVPFDSGLSELPPKWYWWQTPSSETLTQWRTTPLALDFDNDSQLDLVMLDQEGFLTLRSGAGPAQRIFIDEAGNPLQLNTGTCGRSGRVKLAMVDWDGDSRLDLLVNSENATWYRNCESRDGKVVLKKVGNLAKRNVAGHTSSPAVCDFDGDGKPDLLVGSENGRIYYAAHDDCVSFDTEQTSAKQPDAPKPPRVAGLVQEEFIFNKAPFKEAHASTICQTTRGLVASWFGGSKEGRDDVGIWTSYHDGNKWSSPRQVADGVQHNGLRYPCWNPVLFQPPGDAPTLLFFKVGPNPREWWGEMMVSYDRGRTFRDRRRLPEGIDGPVRCKPILMQDSTTLLCGSSTEYDGWRVHFESVSLVDGMPTGTWDRVGPINDASEFNAIQPTLVTHADGRLQVLCRTKEGVVSSSSSTDAGQTWSEMEATNLPNPNSGIDAVTLADGRHLLIYNHLGSGDSGWGKRGLINLAISNDGITWKKAGVLEQEKNAEFSYPAIIESDDGLVHITYTWKRQKIKHLVIDPAELVEGDVIGDDD</sequence>
<dbReference type="PANTHER" id="PTHR43752:SF2">
    <property type="entry name" value="BNR_ASP-BOX REPEAT FAMILY PROTEIN"/>
    <property type="match status" value="1"/>
</dbReference>
<gene>
    <name evidence="4" type="ORF">CA85_31410</name>
</gene>
<dbReference type="Pfam" id="PF13517">
    <property type="entry name" value="FG-GAP_3"/>
    <property type="match status" value="2"/>
</dbReference>
<evidence type="ECO:0000313" key="4">
    <source>
        <dbReference type="EMBL" id="TWT65229.1"/>
    </source>
</evidence>
<organism evidence="4 5">
    <name type="scientific">Allorhodopirellula solitaria</name>
    <dbReference type="NCBI Taxonomy" id="2527987"/>
    <lineage>
        <taxon>Bacteria</taxon>
        <taxon>Pseudomonadati</taxon>
        <taxon>Planctomycetota</taxon>
        <taxon>Planctomycetia</taxon>
        <taxon>Pirellulales</taxon>
        <taxon>Pirellulaceae</taxon>
        <taxon>Allorhodopirellula</taxon>
    </lineage>
</organism>
<comment type="caution">
    <text evidence="4">The sequence shown here is derived from an EMBL/GenBank/DDBJ whole genome shotgun (WGS) entry which is preliminary data.</text>
</comment>
<dbReference type="InterPro" id="IPR011040">
    <property type="entry name" value="Sialidase"/>
</dbReference>
<feature type="signal peptide" evidence="2">
    <location>
        <begin position="1"/>
        <end position="26"/>
    </location>
</feature>
<accession>A0A5C5XRH3</accession>
<dbReference type="Pfam" id="PF13088">
    <property type="entry name" value="BNR_2"/>
    <property type="match status" value="1"/>
</dbReference>